<accession>A0A1G7PKV8</accession>
<proteinExistence type="predicted"/>
<evidence type="ECO:0000313" key="2">
    <source>
        <dbReference type="EMBL" id="SDF86279.1"/>
    </source>
</evidence>
<dbReference type="AlphaFoldDB" id="A0A1G7PKV8"/>
<dbReference type="Pfam" id="PF01842">
    <property type="entry name" value="ACT"/>
    <property type="match status" value="1"/>
</dbReference>
<dbReference type="Proteomes" id="UP000199355">
    <property type="component" value="Unassembled WGS sequence"/>
</dbReference>
<feature type="domain" description="ACT" evidence="1">
    <location>
        <begin position="5"/>
        <end position="82"/>
    </location>
</feature>
<dbReference type="InterPro" id="IPR002912">
    <property type="entry name" value="ACT_dom"/>
</dbReference>
<dbReference type="EMBL" id="FNBX01000016">
    <property type="protein sequence ID" value="SDF86279.1"/>
    <property type="molecule type" value="Genomic_DNA"/>
</dbReference>
<dbReference type="OrthoDB" id="12860at2"/>
<dbReference type="PANTHER" id="PTHR34875:SF6">
    <property type="entry name" value="UPF0237 PROTEIN MJ1558"/>
    <property type="match status" value="1"/>
</dbReference>
<dbReference type="InterPro" id="IPR050990">
    <property type="entry name" value="UPF0237/GcvR_regulator"/>
</dbReference>
<organism evidence="2 3">
    <name type="scientific">Desulfovibrio legallii</name>
    <dbReference type="NCBI Taxonomy" id="571438"/>
    <lineage>
        <taxon>Bacteria</taxon>
        <taxon>Pseudomonadati</taxon>
        <taxon>Thermodesulfobacteriota</taxon>
        <taxon>Desulfovibrionia</taxon>
        <taxon>Desulfovibrionales</taxon>
        <taxon>Desulfovibrionaceae</taxon>
        <taxon>Desulfovibrio</taxon>
    </lineage>
</organism>
<dbReference type="InterPro" id="IPR045865">
    <property type="entry name" value="ACT-like_dom_sf"/>
</dbReference>
<dbReference type="PROSITE" id="PS51671">
    <property type="entry name" value="ACT"/>
    <property type="match status" value="2"/>
</dbReference>
<gene>
    <name evidence="2" type="ORF">SAMN05192586_11635</name>
</gene>
<dbReference type="Pfam" id="PF13740">
    <property type="entry name" value="ACT_6"/>
    <property type="match status" value="1"/>
</dbReference>
<reference evidence="3" key="1">
    <citation type="submission" date="2016-10" db="EMBL/GenBank/DDBJ databases">
        <authorList>
            <person name="Varghese N."/>
            <person name="Submissions S."/>
        </authorList>
    </citation>
    <scope>NUCLEOTIDE SEQUENCE [LARGE SCALE GENOMIC DNA]</scope>
    <source>
        <strain evidence="3">KHC7</strain>
    </source>
</reference>
<protein>
    <submittedName>
        <fullName evidence="2">Glycine cleavage system transcriptional repressor</fullName>
    </submittedName>
</protein>
<sequence length="187" mass="20108">MQKYTASFLGRDCPGVVATVSRILEETGCNIEEVTQTILSGEFAAIFVVAAPDGPDAEGLRQKLSAGLAAAAVDLSVLVRPAVKGQWGTDLHCEPFVVTADGPDKPGLIAAMSRVFARHGVNIESLKAILGEGGPNRALFVFEVMVPESVDLGRLRRELACEGQKRDLRVSVQHRDIFEAVHRVTPF</sequence>
<name>A0A1G7PKV8_9BACT</name>
<evidence type="ECO:0000313" key="3">
    <source>
        <dbReference type="Proteomes" id="UP000199355"/>
    </source>
</evidence>
<dbReference type="SUPFAM" id="SSF55021">
    <property type="entry name" value="ACT-like"/>
    <property type="match status" value="2"/>
</dbReference>
<evidence type="ECO:0000259" key="1">
    <source>
        <dbReference type="PROSITE" id="PS51671"/>
    </source>
</evidence>
<dbReference type="Gene3D" id="3.30.70.260">
    <property type="match status" value="2"/>
</dbReference>
<feature type="domain" description="ACT" evidence="1">
    <location>
        <begin position="97"/>
        <end position="173"/>
    </location>
</feature>
<dbReference type="PANTHER" id="PTHR34875">
    <property type="entry name" value="UPF0237 PROTEIN MJ1558"/>
    <property type="match status" value="1"/>
</dbReference>
<dbReference type="RefSeq" id="WP_092154632.1">
    <property type="nucleotide sequence ID" value="NZ_FNBX01000016.1"/>
</dbReference>
<dbReference type="STRING" id="571438.SAMN05192586_11635"/>
<keyword evidence="3" id="KW-1185">Reference proteome</keyword>